<keyword evidence="3" id="KW-1185">Reference proteome</keyword>
<dbReference type="KEGG" id="dru:Desru_0071"/>
<dbReference type="PANTHER" id="PTHR22617">
    <property type="entry name" value="CHEMOTAXIS SENSOR HISTIDINE KINASE-RELATED"/>
    <property type="match status" value="1"/>
</dbReference>
<dbReference type="PROSITE" id="PS50851">
    <property type="entry name" value="CHEW"/>
    <property type="match status" value="1"/>
</dbReference>
<evidence type="ECO:0000313" key="2">
    <source>
        <dbReference type="EMBL" id="AEG58372.1"/>
    </source>
</evidence>
<dbReference type="InterPro" id="IPR036061">
    <property type="entry name" value="CheW-like_dom_sf"/>
</dbReference>
<evidence type="ECO:0000259" key="1">
    <source>
        <dbReference type="PROSITE" id="PS50851"/>
    </source>
</evidence>
<dbReference type="OrthoDB" id="9794382at2"/>
<sequence length="137" mass="15652">MSTNQVIVFELGDIRYCVDILKTQEIMRMVEVTPVNEENDKAKGIINLRNELIPIINTAHLLRLSEQAESNETRIIVVESNKKKVGLIVDRVLEVGTYTLEEMEEMKAVASADTSFIRGIIKKKEHLWLMLNLDQIA</sequence>
<dbReference type="InterPro" id="IPR039315">
    <property type="entry name" value="CheW"/>
</dbReference>
<dbReference type="Pfam" id="PF01584">
    <property type="entry name" value="CheW"/>
    <property type="match status" value="1"/>
</dbReference>
<dbReference type="HOGENOM" id="CLU_048995_3_1_9"/>
<dbReference type="GO" id="GO:0005829">
    <property type="term" value="C:cytosol"/>
    <property type="evidence" value="ECO:0007669"/>
    <property type="project" value="TreeGrafter"/>
</dbReference>
<organism evidence="2 3">
    <name type="scientific">Desulforamulus ruminis (strain ATCC 23193 / DSM 2154 / NCIMB 8452 / DL)</name>
    <name type="common">Desulfotomaculum ruminis</name>
    <dbReference type="NCBI Taxonomy" id="696281"/>
    <lineage>
        <taxon>Bacteria</taxon>
        <taxon>Bacillati</taxon>
        <taxon>Bacillota</taxon>
        <taxon>Clostridia</taxon>
        <taxon>Eubacteriales</taxon>
        <taxon>Peptococcaceae</taxon>
        <taxon>Desulforamulus</taxon>
    </lineage>
</organism>
<evidence type="ECO:0000313" key="3">
    <source>
        <dbReference type="Proteomes" id="UP000009234"/>
    </source>
</evidence>
<dbReference type="RefSeq" id="WP_013840154.1">
    <property type="nucleotide sequence ID" value="NC_015589.1"/>
</dbReference>
<proteinExistence type="predicted"/>
<dbReference type="Gene3D" id="2.40.50.180">
    <property type="entry name" value="CheA-289, Domain 4"/>
    <property type="match status" value="1"/>
</dbReference>
<dbReference type="Gene3D" id="2.30.30.40">
    <property type="entry name" value="SH3 Domains"/>
    <property type="match status" value="1"/>
</dbReference>
<dbReference type="GO" id="GO:0006935">
    <property type="term" value="P:chemotaxis"/>
    <property type="evidence" value="ECO:0007669"/>
    <property type="project" value="InterPro"/>
</dbReference>
<accession>F6DLS9</accession>
<dbReference type="SMART" id="SM00260">
    <property type="entry name" value="CheW"/>
    <property type="match status" value="1"/>
</dbReference>
<dbReference type="AlphaFoldDB" id="F6DLS9"/>
<name>F6DLS9_DESRL</name>
<dbReference type="eggNOG" id="COG0835">
    <property type="taxonomic scope" value="Bacteria"/>
</dbReference>
<dbReference type="SUPFAM" id="SSF50341">
    <property type="entry name" value="CheW-like"/>
    <property type="match status" value="1"/>
</dbReference>
<dbReference type="EMBL" id="CP002780">
    <property type="protein sequence ID" value="AEG58372.1"/>
    <property type="molecule type" value="Genomic_DNA"/>
</dbReference>
<reference evidence="3" key="1">
    <citation type="submission" date="2011-05" db="EMBL/GenBank/DDBJ databases">
        <title>Complete sequence of Desulfotomaculum ruminis DSM 2154.</title>
        <authorList>
            <person name="Lucas S."/>
            <person name="Copeland A."/>
            <person name="Lapidus A."/>
            <person name="Cheng J.-F."/>
            <person name="Goodwin L."/>
            <person name="Pitluck S."/>
            <person name="Lu M."/>
            <person name="Detter J.C."/>
            <person name="Han C."/>
            <person name="Tapia R."/>
            <person name="Land M."/>
            <person name="Hauser L."/>
            <person name="Kyrpides N."/>
            <person name="Ivanova N."/>
            <person name="Mikhailova N."/>
            <person name="Pagani I."/>
            <person name="Stams A.J.M."/>
            <person name="Plugge C.M."/>
            <person name="Muyzer G."/>
            <person name="Kuever J."/>
            <person name="Parshina S.N."/>
            <person name="Ivanova A.E."/>
            <person name="Nazina T.N."/>
            <person name="Brambilla E."/>
            <person name="Spring S."/>
            <person name="Klenk H.-P."/>
            <person name="Woyke T."/>
        </authorList>
    </citation>
    <scope>NUCLEOTIDE SEQUENCE [LARGE SCALE GENOMIC DNA]</scope>
    <source>
        <strain evidence="3">ATCC 23193 / DSM 2154 / NCIB 8452 / DL</strain>
    </source>
</reference>
<dbReference type="GO" id="GO:0007165">
    <property type="term" value="P:signal transduction"/>
    <property type="evidence" value="ECO:0007669"/>
    <property type="project" value="InterPro"/>
</dbReference>
<reference evidence="2 3" key="2">
    <citation type="journal article" date="2012" name="Stand. Genomic Sci.">
        <title>Complete genome sequence of the sulfate-reducing firmicute Desulfotomaculum ruminis type strain (DL(T)).</title>
        <authorList>
            <person name="Spring S."/>
            <person name="Visser M."/>
            <person name="Lu M."/>
            <person name="Copeland A."/>
            <person name="Lapidus A."/>
            <person name="Lucas S."/>
            <person name="Cheng J.F."/>
            <person name="Han C."/>
            <person name="Tapia R."/>
            <person name="Goodwin L.A."/>
            <person name="Pitluck S."/>
            <person name="Ivanova N."/>
            <person name="Land M."/>
            <person name="Hauser L."/>
            <person name="Larimer F."/>
            <person name="Rohde M."/>
            <person name="Goker M."/>
            <person name="Detter J.C."/>
            <person name="Kyrpides N.C."/>
            <person name="Woyke T."/>
            <person name="Schaap P.J."/>
            <person name="Plugge C.M."/>
            <person name="Muyzer G."/>
            <person name="Kuever J."/>
            <person name="Pereira I.A."/>
            <person name="Parshina S.N."/>
            <person name="Bernier-Latmani R."/>
            <person name="Stams A.J."/>
            <person name="Klenk H.P."/>
        </authorList>
    </citation>
    <scope>NUCLEOTIDE SEQUENCE [LARGE SCALE GENOMIC DNA]</scope>
    <source>
        <strain evidence="3">ATCC 23193 / DSM 2154 / NCIB 8452 / DL</strain>
    </source>
</reference>
<dbReference type="Proteomes" id="UP000009234">
    <property type="component" value="Chromosome"/>
</dbReference>
<protein>
    <submittedName>
        <fullName evidence="2">CheW domain protein</fullName>
    </submittedName>
</protein>
<dbReference type="InterPro" id="IPR002545">
    <property type="entry name" value="CheW-lke_dom"/>
</dbReference>
<dbReference type="PANTHER" id="PTHR22617:SF23">
    <property type="entry name" value="CHEMOTAXIS PROTEIN CHEW"/>
    <property type="match status" value="1"/>
</dbReference>
<dbReference type="STRING" id="696281.Desru_0071"/>
<gene>
    <name evidence="2" type="ordered locus">Desru_0071</name>
</gene>
<feature type="domain" description="CheW-like" evidence="1">
    <location>
        <begin position="3"/>
        <end position="137"/>
    </location>
</feature>